<dbReference type="InterPro" id="IPR027266">
    <property type="entry name" value="TrmE/GcvT-like"/>
</dbReference>
<dbReference type="GeneID" id="80817060"/>
<dbReference type="Gene3D" id="3.30.1360.120">
    <property type="entry name" value="Probable tRNA modification gtpase trme, domain 1"/>
    <property type="match status" value="1"/>
</dbReference>
<evidence type="ECO:0000313" key="2">
    <source>
        <dbReference type="Proteomes" id="UP000182932"/>
    </source>
</evidence>
<dbReference type="Gene3D" id="3.30.70.1520">
    <property type="entry name" value="Heterotetrameric sarcosine oxidase"/>
    <property type="match status" value="1"/>
</dbReference>
<proteinExistence type="predicted"/>
<dbReference type="AlphaFoldDB" id="A0A975ZM16"/>
<sequence>MSEALATPVTALGGAQFDGLVSVREMPAQGMISLRGDLAMPPLKNAATGVAGVDMPAQRAAECEGARGLLWMAPDELLVLCPYDETAEAVASMDKLLYSYHALVTDVSDARAMFELRGGGLRDVLAKLTPADMSVAVLPPGELRRSRLAQVPAAFWLRSETAAQVICFRSVARYVFDLLKTAAQPGSAVGFH</sequence>
<dbReference type="InterPro" id="IPR007375">
    <property type="entry name" value="SoxG"/>
</dbReference>
<dbReference type="SUPFAM" id="SSF103025">
    <property type="entry name" value="Folate-binding domain"/>
    <property type="match status" value="1"/>
</dbReference>
<comment type="caution">
    <text evidence="1">The sequence shown here is derived from an EMBL/GenBank/DDBJ whole genome shotgun (WGS) entry which is preliminary data.</text>
</comment>
<dbReference type="Pfam" id="PF04268">
    <property type="entry name" value="SoxG"/>
    <property type="match status" value="1"/>
</dbReference>
<protein>
    <submittedName>
        <fullName evidence="1">Sarcosine oxidase subunit gamma</fullName>
    </submittedName>
</protein>
<keyword evidence="2" id="KW-1185">Reference proteome</keyword>
<gene>
    <name evidence="1" type="ORF">SAMN04487940_102194</name>
</gene>
<evidence type="ECO:0000313" key="1">
    <source>
        <dbReference type="EMBL" id="SEI85161.1"/>
    </source>
</evidence>
<dbReference type="RefSeq" id="WP_083415937.1">
    <property type="nucleotide sequence ID" value="NZ_CATMKJ010000001.1"/>
</dbReference>
<organism evidence="1 2">
    <name type="scientific">Marinovum algicola</name>
    <dbReference type="NCBI Taxonomy" id="42444"/>
    <lineage>
        <taxon>Bacteria</taxon>
        <taxon>Pseudomonadati</taxon>
        <taxon>Pseudomonadota</taxon>
        <taxon>Alphaproteobacteria</taxon>
        <taxon>Rhodobacterales</taxon>
        <taxon>Roseobacteraceae</taxon>
        <taxon>Marinovum</taxon>
    </lineage>
</organism>
<accession>A0A975ZM16</accession>
<dbReference type="Proteomes" id="UP000182932">
    <property type="component" value="Unassembled WGS sequence"/>
</dbReference>
<name>A0A975ZM16_9RHOB</name>
<reference evidence="1 2" key="1">
    <citation type="submission" date="2016-10" db="EMBL/GenBank/DDBJ databases">
        <authorList>
            <person name="Varghese N."/>
            <person name="Submissions S."/>
        </authorList>
    </citation>
    <scope>NUCLEOTIDE SEQUENCE [LARGE SCALE GENOMIC DNA]</scope>
    <source>
        <strain evidence="1 2">FF3</strain>
    </source>
</reference>
<dbReference type="EMBL" id="FNYY01000002">
    <property type="protein sequence ID" value="SEI85161.1"/>
    <property type="molecule type" value="Genomic_DNA"/>
</dbReference>